<reference evidence="2 3" key="1">
    <citation type="journal article" date="2008" name="J. Virol.">
        <title>Laboratory strains of murine cytomegalovirus are genetically similar to but phenotypically distinct from wild strains of virus.</title>
        <authorList>
            <person name="Smith L.M."/>
            <person name="McWhorter A.R."/>
            <person name="Masters L.L."/>
            <person name="Shellam G.R."/>
            <person name="Redwood A.J."/>
        </authorList>
    </citation>
    <scope>NUCLEOTIDE SEQUENCE [LARGE SCALE GENOMIC DNA]</scope>
    <source>
        <strain evidence="2">C4A</strain>
    </source>
</reference>
<keyword evidence="1" id="KW-1133">Transmembrane helix</keyword>
<dbReference type="Proteomes" id="UP000101273">
    <property type="component" value="Genome"/>
</dbReference>
<organism evidence="2 3">
    <name type="scientific">Muromegalovirus C4A</name>
    <dbReference type="NCBI Taxonomy" id="524649"/>
    <lineage>
        <taxon>Viruses</taxon>
        <taxon>Duplodnaviria</taxon>
        <taxon>Heunggongvirae</taxon>
        <taxon>Peploviricota</taxon>
        <taxon>Herviviricetes</taxon>
        <taxon>Herpesvirales</taxon>
        <taxon>Orthoherpesviridae</taxon>
        <taxon>Betaherpesvirinae</taxon>
        <taxon>Muromegalovirus</taxon>
        <taxon>Muromegalovirus muridbeta1</taxon>
        <taxon>Murid herpesvirus 1</taxon>
    </lineage>
</organism>
<sequence length="299" mass="33197">MAHRYLGRSLFILVIYFVALSISRVTPAARAPAPKTNNCTKFSYPGVAPGYCTERRDMKLITEFKNGTKVFSCPLLTDICVNARMSGVWCVNNSAIGSLFFTSTSHTPPMFHGFTPTHHRRLSGLWVDYQTGYLYVYPNATKKPEKEIYCTLTICITAITTRRPTTTRSSRGVSTGISTTGLWTDETSVVFPFVSAGENFGVSASPQTASSGTIAAIVIVIVICVGLVVLAVLYYRGYIGHSRRLNLYRERLRARFLVSHSSYPTSYSTRYPSTYIDRHHDPSDPTYFLPPLHISTSAA</sequence>
<feature type="transmembrane region" description="Helical" evidence="1">
    <location>
        <begin position="214"/>
        <end position="235"/>
    </location>
</feature>
<dbReference type="Gene3D" id="2.60.40.2900">
    <property type="match status" value="1"/>
</dbReference>
<accession>B3UXU2</accession>
<keyword evidence="1" id="KW-0812">Transmembrane</keyword>
<gene>
    <name evidence="2" type="primary">m11</name>
</gene>
<dbReference type="EMBL" id="EU579861">
    <property type="protein sequence ID" value="ACE95520.1"/>
    <property type="molecule type" value="Genomic_DNA"/>
</dbReference>
<proteinExistence type="predicted"/>
<dbReference type="Pfam" id="PF12216">
    <property type="entry name" value="m04gp34like"/>
    <property type="match status" value="1"/>
</dbReference>
<dbReference type="InterPro" id="IPR038708">
    <property type="entry name" value="Gp34-like_sf"/>
</dbReference>
<evidence type="ECO:0000313" key="2">
    <source>
        <dbReference type="EMBL" id="ACE95520.1"/>
    </source>
</evidence>
<name>B3UXU2_MUHV1</name>
<dbReference type="InterPro" id="IPR022022">
    <property type="entry name" value="M04gp34-like"/>
</dbReference>
<protein>
    <submittedName>
        <fullName evidence="2">M11</fullName>
    </submittedName>
</protein>
<keyword evidence="1" id="KW-0472">Membrane</keyword>
<evidence type="ECO:0000256" key="1">
    <source>
        <dbReference type="SAM" id="Phobius"/>
    </source>
</evidence>
<evidence type="ECO:0000313" key="3">
    <source>
        <dbReference type="Proteomes" id="UP000101273"/>
    </source>
</evidence>